<reference evidence="2" key="1">
    <citation type="submission" date="2016-06" db="EMBL/GenBank/DDBJ databases">
        <authorList>
            <person name="Varghese N."/>
            <person name="Submissions Spin"/>
        </authorList>
    </citation>
    <scope>NUCLEOTIDE SEQUENCE [LARGE SCALE GENOMIC DNA]</scope>
    <source>
        <strain evidence="2">DSM 44814</strain>
    </source>
</reference>
<protein>
    <recommendedName>
        <fullName evidence="3">Thioesterase domain-containing protein</fullName>
    </recommendedName>
</protein>
<accession>A0A1C6V190</accession>
<gene>
    <name evidence="1" type="ORF">GA0070604_4210</name>
</gene>
<keyword evidence="2" id="KW-1185">Reference proteome</keyword>
<dbReference type="ESTHER" id="9actn-a0a1c6v190">
    <property type="family name" value="Dieckmann_Cyclase"/>
</dbReference>
<dbReference type="RefSeq" id="WP_377593253.1">
    <property type="nucleotide sequence ID" value="NZ_JBHUNB010000009.1"/>
</dbReference>
<dbReference type="STRING" id="227316.GA0070604_4210"/>
<dbReference type="Proteomes" id="UP000199696">
    <property type="component" value="Unassembled WGS sequence"/>
</dbReference>
<sequence length="272" mass="28726">MTMRTNWRVLAPGPSDRALLAVDFGPGRREAGFSTLVANLAPDAVVWQPVFMPQTDDPVEGTDPDVCVRGWLDDLRDAGLEVCGVLGYCAGAALALRAAELVKESGQGDPALILFDPARVDSEVIQELFVTSAEGYAELLPPERIEAAVSAAASITDSLGEDIGRRPAGTLTDAMRELQHVYDGVVRDACAALGADEEVGKGFSERFAAFLSYLITAGRAGAYPADSGKPMIVVSQNHVPEGFGVASHRVPVPRAELLADPATARLVAEVVR</sequence>
<evidence type="ECO:0008006" key="3">
    <source>
        <dbReference type="Google" id="ProtNLM"/>
    </source>
</evidence>
<proteinExistence type="predicted"/>
<evidence type="ECO:0000313" key="1">
    <source>
        <dbReference type="EMBL" id="SCL60065.1"/>
    </source>
</evidence>
<name>A0A1C6V190_9ACTN</name>
<dbReference type="AlphaFoldDB" id="A0A1C6V190"/>
<evidence type="ECO:0000313" key="2">
    <source>
        <dbReference type="Proteomes" id="UP000199696"/>
    </source>
</evidence>
<organism evidence="1 2">
    <name type="scientific">Micromonospora eburnea</name>
    <dbReference type="NCBI Taxonomy" id="227316"/>
    <lineage>
        <taxon>Bacteria</taxon>
        <taxon>Bacillati</taxon>
        <taxon>Actinomycetota</taxon>
        <taxon>Actinomycetes</taxon>
        <taxon>Micromonosporales</taxon>
        <taxon>Micromonosporaceae</taxon>
        <taxon>Micromonospora</taxon>
    </lineage>
</organism>
<dbReference type="EMBL" id="FMHY01000002">
    <property type="protein sequence ID" value="SCL60065.1"/>
    <property type="molecule type" value="Genomic_DNA"/>
</dbReference>